<dbReference type="OrthoDB" id="8967138at2"/>
<dbReference type="AlphaFoldDB" id="A0A5E4Y116"/>
<sequence length="150" mass="15839">MRKIDMLGTSAASTPAQPSQPSQPRHRVRHARRASGWIGAAGTFFCLTLAMSAQAASGNGVGTQGPADSTPAQGAMSGQMQSQNGECSKDSPTDQAIVGKSLTEAKSMLQGCPWRIGMQDGRAMPTTRDHRPDRRTLTIENDKVTGVTRG</sequence>
<gene>
    <name evidence="3" type="ORF">PCO31010_04207</name>
</gene>
<feature type="compositionally biased region" description="Polar residues" evidence="1">
    <location>
        <begin position="66"/>
        <end position="86"/>
    </location>
</feature>
<protein>
    <submittedName>
        <fullName evidence="3">Uncharacterized protein</fullName>
    </submittedName>
</protein>
<feature type="compositionally biased region" description="Low complexity" evidence="1">
    <location>
        <begin position="9"/>
        <end position="23"/>
    </location>
</feature>
<evidence type="ECO:0000256" key="2">
    <source>
        <dbReference type="SAM" id="Phobius"/>
    </source>
</evidence>
<organism evidence="3 4">
    <name type="scientific">Pandoraea commovens</name>
    <dbReference type="NCBI Taxonomy" id="2508289"/>
    <lineage>
        <taxon>Bacteria</taxon>
        <taxon>Pseudomonadati</taxon>
        <taxon>Pseudomonadota</taxon>
        <taxon>Betaproteobacteria</taxon>
        <taxon>Burkholderiales</taxon>
        <taxon>Burkholderiaceae</taxon>
        <taxon>Pandoraea</taxon>
    </lineage>
</organism>
<accession>A0A5E4Y116</accession>
<feature type="region of interest" description="Disordered" evidence="1">
    <location>
        <begin position="1"/>
        <end position="32"/>
    </location>
</feature>
<proteinExistence type="predicted"/>
<dbReference type="Proteomes" id="UP000343335">
    <property type="component" value="Unassembled WGS sequence"/>
</dbReference>
<evidence type="ECO:0000256" key="1">
    <source>
        <dbReference type="SAM" id="MobiDB-lite"/>
    </source>
</evidence>
<keyword evidence="2" id="KW-0812">Transmembrane</keyword>
<keyword evidence="2" id="KW-0472">Membrane</keyword>
<keyword evidence="2" id="KW-1133">Transmembrane helix</keyword>
<feature type="transmembrane region" description="Helical" evidence="2">
    <location>
        <begin position="34"/>
        <end position="53"/>
    </location>
</feature>
<name>A0A5E4Y116_9BURK</name>
<reference evidence="3 4" key="1">
    <citation type="submission" date="2019-08" db="EMBL/GenBank/DDBJ databases">
        <authorList>
            <person name="Peeters C."/>
        </authorList>
    </citation>
    <scope>NUCLEOTIDE SEQUENCE [LARGE SCALE GENOMIC DNA]</scope>
    <source>
        <strain evidence="3 4">LMG 31010</strain>
    </source>
</reference>
<dbReference type="RefSeq" id="WP_150665948.1">
    <property type="nucleotide sequence ID" value="NZ_CABPSA010000008.1"/>
</dbReference>
<feature type="region of interest" description="Disordered" evidence="1">
    <location>
        <begin position="56"/>
        <end position="99"/>
    </location>
</feature>
<dbReference type="EMBL" id="CABPSA010000008">
    <property type="protein sequence ID" value="VVE42025.1"/>
    <property type="molecule type" value="Genomic_DNA"/>
</dbReference>
<evidence type="ECO:0000313" key="3">
    <source>
        <dbReference type="EMBL" id="VVE42025.1"/>
    </source>
</evidence>
<evidence type="ECO:0000313" key="4">
    <source>
        <dbReference type="Proteomes" id="UP000343335"/>
    </source>
</evidence>